<dbReference type="GO" id="GO:0016592">
    <property type="term" value="C:mediator complex"/>
    <property type="evidence" value="ECO:0007669"/>
    <property type="project" value="InterPro"/>
</dbReference>
<dbReference type="OrthoDB" id="10289823at2759"/>
<evidence type="ECO:0000256" key="2">
    <source>
        <dbReference type="ARBA" id="ARBA00005635"/>
    </source>
</evidence>
<dbReference type="AlphaFoldDB" id="A0A6A5BY71"/>
<dbReference type="GeneID" id="68109558"/>
<evidence type="ECO:0000313" key="6">
    <source>
        <dbReference type="EMBL" id="KAF0978520.1"/>
    </source>
</evidence>
<comment type="subcellular location">
    <subcellularLocation>
        <location evidence="1">Nucleus</location>
    </subcellularLocation>
</comment>
<dbReference type="PANTHER" id="PTHR13114">
    <property type="entry name" value="MEDIATOR OF RNA POLYMERASE II TRANSCRIPTION SUBUNIT 17"/>
    <property type="match status" value="1"/>
</dbReference>
<keyword evidence="3" id="KW-0805">Transcription regulation</keyword>
<keyword evidence="7" id="KW-1185">Reference proteome</keyword>
<name>A0A6A5BY71_NAEFO</name>
<comment type="similarity">
    <text evidence="2">Belongs to the Mediator complex subunit 17 family.</text>
</comment>
<sequence length="478" mass="55195">MIATASSEASSANEGGSSSSLEINLDAYEEYRIQSYDINGNETRVPNLGAEENFARIIHSKFDFLPTLKQRQLESIRVDDTQTLPPPQIRAIQDMEWEKTVYKLRGAIHEIQYITDISRMMKEASEEQDKNESRAQLIETVHAHRSFNEDLKTSEKAGELFPSRIEQLVNTHGILKTGKDQLSKRVTQTASFYQQLFQLQKKWKLKSFDTQSTNTIILDLAFNFPAIKLYEYIPVKIIRKKNTNQIDAIIPAIATYGKRVLLSSVILKHYPETLKTIDHVLDRAQQSIFYLELFDMLVNCVTSKTKAEFPVMELTELEIKIQISGNSVLVVSLVESQTSPFWEIQTRMVNVSPSASQYVSHEVVDTLLQDALIQIHDLVRNNSLTLEKSTIIFENVFKYLRHKLLCARIETCLREDIDSFSISPELNLILFKYPETSIYDIRMQNNIFKIHLKQNHIYLQSKRFNSVKELICYLDLIQ</sequence>
<reference evidence="6 7" key="1">
    <citation type="journal article" date="2019" name="Sci. Rep.">
        <title>Nanopore sequencing improves the draft genome of the human pathogenic amoeba Naegleria fowleri.</title>
        <authorList>
            <person name="Liechti N."/>
            <person name="Schurch N."/>
            <person name="Bruggmann R."/>
            <person name="Wittwer M."/>
        </authorList>
    </citation>
    <scope>NUCLEOTIDE SEQUENCE [LARGE SCALE GENOMIC DNA]</scope>
    <source>
        <strain evidence="6 7">ATCC 30894</strain>
    </source>
</reference>
<protein>
    <recommendedName>
        <fullName evidence="8">Mediator complex subunit 17</fullName>
    </recommendedName>
</protein>
<dbReference type="InterPro" id="IPR019313">
    <property type="entry name" value="Mediator_Med17"/>
</dbReference>
<dbReference type="VEuPathDB" id="AmoebaDB:NF0007740"/>
<proteinExistence type="inferred from homology"/>
<organism evidence="6 7">
    <name type="scientific">Naegleria fowleri</name>
    <name type="common">Brain eating amoeba</name>
    <dbReference type="NCBI Taxonomy" id="5763"/>
    <lineage>
        <taxon>Eukaryota</taxon>
        <taxon>Discoba</taxon>
        <taxon>Heterolobosea</taxon>
        <taxon>Tetramitia</taxon>
        <taxon>Eutetramitia</taxon>
        <taxon>Vahlkampfiidae</taxon>
        <taxon>Naegleria</taxon>
    </lineage>
</organism>
<evidence type="ECO:0000256" key="5">
    <source>
        <dbReference type="ARBA" id="ARBA00023242"/>
    </source>
</evidence>
<accession>A0A6A5BY71</accession>
<evidence type="ECO:0000313" key="7">
    <source>
        <dbReference type="Proteomes" id="UP000444721"/>
    </source>
</evidence>
<dbReference type="RefSeq" id="XP_044563233.1">
    <property type="nucleotide sequence ID" value="XM_044705524.1"/>
</dbReference>
<dbReference type="GO" id="GO:0006357">
    <property type="term" value="P:regulation of transcription by RNA polymerase II"/>
    <property type="evidence" value="ECO:0007669"/>
    <property type="project" value="InterPro"/>
</dbReference>
<dbReference type="GO" id="GO:0070847">
    <property type="term" value="C:core mediator complex"/>
    <property type="evidence" value="ECO:0007669"/>
    <property type="project" value="TreeGrafter"/>
</dbReference>
<keyword evidence="4" id="KW-0804">Transcription</keyword>
<dbReference type="VEuPathDB" id="AmoebaDB:FDP41_002340"/>
<evidence type="ECO:0000256" key="1">
    <source>
        <dbReference type="ARBA" id="ARBA00004123"/>
    </source>
</evidence>
<dbReference type="Proteomes" id="UP000444721">
    <property type="component" value="Unassembled WGS sequence"/>
</dbReference>
<gene>
    <name evidence="6" type="ORF">FDP41_002340</name>
</gene>
<evidence type="ECO:0008006" key="8">
    <source>
        <dbReference type="Google" id="ProtNLM"/>
    </source>
</evidence>
<dbReference type="VEuPathDB" id="AmoebaDB:NfTy_042400"/>
<evidence type="ECO:0000256" key="4">
    <source>
        <dbReference type="ARBA" id="ARBA00023163"/>
    </source>
</evidence>
<comment type="caution">
    <text evidence="6">The sequence shown here is derived from an EMBL/GenBank/DDBJ whole genome shotgun (WGS) entry which is preliminary data.</text>
</comment>
<dbReference type="PANTHER" id="PTHR13114:SF7">
    <property type="entry name" value="MEDIATOR OF RNA POLYMERASE II TRANSCRIPTION SUBUNIT 17"/>
    <property type="match status" value="1"/>
</dbReference>
<evidence type="ECO:0000256" key="3">
    <source>
        <dbReference type="ARBA" id="ARBA00023015"/>
    </source>
</evidence>
<dbReference type="EMBL" id="VFQX01000029">
    <property type="protein sequence ID" value="KAF0978520.1"/>
    <property type="molecule type" value="Genomic_DNA"/>
</dbReference>
<keyword evidence="5" id="KW-0539">Nucleus</keyword>
<dbReference type="GO" id="GO:0003712">
    <property type="term" value="F:transcription coregulator activity"/>
    <property type="evidence" value="ECO:0007669"/>
    <property type="project" value="InterPro"/>
</dbReference>